<dbReference type="AlphaFoldDB" id="A0ABD2QNH4"/>
<feature type="compositionally biased region" description="Polar residues" evidence="1">
    <location>
        <begin position="104"/>
        <end position="121"/>
    </location>
</feature>
<protein>
    <submittedName>
        <fullName evidence="2">Uncharacterized protein</fullName>
    </submittedName>
</protein>
<comment type="caution">
    <text evidence="2">The sequence shown here is derived from an EMBL/GenBank/DDBJ whole genome shotgun (WGS) entry which is preliminary data.</text>
</comment>
<reference evidence="2 3" key="1">
    <citation type="submission" date="2024-11" db="EMBL/GenBank/DDBJ databases">
        <title>Adaptive evolution of stress response genes in parasites aligns with host niche diversity.</title>
        <authorList>
            <person name="Hahn C."/>
            <person name="Resl P."/>
        </authorList>
    </citation>
    <scope>NUCLEOTIDE SEQUENCE [LARGE SCALE GENOMIC DNA]</scope>
    <source>
        <strain evidence="2">EGGRZ-B1_66</strain>
        <tissue evidence="2">Body</tissue>
    </source>
</reference>
<organism evidence="2 3">
    <name type="scientific">Cichlidogyrus casuarinus</name>
    <dbReference type="NCBI Taxonomy" id="1844966"/>
    <lineage>
        <taxon>Eukaryota</taxon>
        <taxon>Metazoa</taxon>
        <taxon>Spiralia</taxon>
        <taxon>Lophotrochozoa</taxon>
        <taxon>Platyhelminthes</taxon>
        <taxon>Monogenea</taxon>
        <taxon>Monopisthocotylea</taxon>
        <taxon>Dactylogyridea</taxon>
        <taxon>Ancyrocephalidae</taxon>
        <taxon>Cichlidogyrus</taxon>
    </lineage>
</organism>
<dbReference type="EMBL" id="JBJKFK010000063">
    <property type="protein sequence ID" value="KAL3320291.1"/>
    <property type="molecule type" value="Genomic_DNA"/>
</dbReference>
<gene>
    <name evidence="2" type="ORF">Ciccas_001027</name>
</gene>
<feature type="region of interest" description="Disordered" evidence="1">
    <location>
        <begin position="76"/>
        <end position="121"/>
    </location>
</feature>
<proteinExistence type="predicted"/>
<feature type="region of interest" description="Disordered" evidence="1">
    <location>
        <begin position="133"/>
        <end position="152"/>
    </location>
</feature>
<evidence type="ECO:0000256" key="1">
    <source>
        <dbReference type="SAM" id="MobiDB-lite"/>
    </source>
</evidence>
<keyword evidence="3" id="KW-1185">Reference proteome</keyword>
<evidence type="ECO:0000313" key="2">
    <source>
        <dbReference type="EMBL" id="KAL3320291.1"/>
    </source>
</evidence>
<dbReference type="Proteomes" id="UP001626550">
    <property type="component" value="Unassembled WGS sequence"/>
</dbReference>
<sequence length="233" mass="26648">MSTSKKHKVRVREVKSRPDAEVPAFNECFPQIQLRENWSLFDADHDLPLTRHPRGVSYPMQQVTDRTHSLGPVILCAEPPSDSEPSTFNEYPPIKERRKHSKTNKLPCSPTATRATSSSNFDSIKDDLKTALANDPESARKDDSSSDNSSIKQPEFYKKLLLENAHEMKDDDKVGFLLQKKCSNSQLGNFNFQSKRKSLAMVFNNIGEKLGLSLHNDEEEEEEDIMYNREFRS</sequence>
<accession>A0ABD2QNH4</accession>
<evidence type="ECO:0000313" key="3">
    <source>
        <dbReference type="Proteomes" id="UP001626550"/>
    </source>
</evidence>
<name>A0ABD2QNH4_9PLAT</name>